<name>X1J9P6_9ZZZZ</name>
<dbReference type="EMBL" id="BARU01025440">
    <property type="protein sequence ID" value="GAH66458.1"/>
    <property type="molecule type" value="Genomic_DNA"/>
</dbReference>
<dbReference type="AlphaFoldDB" id="X1J9P6"/>
<evidence type="ECO:0000313" key="1">
    <source>
        <dbReference type="EMBL" id="GAH66458.1"/>
    </source>
</evidence>
<reference evidence="1" key="1">
    <citation type="journal article" date="2014" name="Front. Microbiol.">
        <title>High frequency of phylogenetically diverse reductive dehalogenase-homologous genes in deep subseafloor sedimentary metagenomes.</title>
        <authorList>
            <person name="Kawai M."/>
            <person name="Futagami T."/>
            <person name="Toyoda A."/>
            <person name="Takaki Y."/>
            <person name="Nishi S."/>
            <person name="Hori S."/>
            <person name="Arai W."/>
            <person name="Tsubouchi T."/>
            <person name="Morono Y."/>
            <person name="Uchiyama I."/>
            <person name="Ito T."/>
            <person name="Fujiyama A."/>
            <person name="Inagaki F."/>
            <person name="Takami H."/>
        </authorList>
    </citation>
    <scope>NUCLEOTIDE SEQUENCE</scope>
    <source>
        <strain evidence="1">Expedition CK06-06</strain>
    </source>
</reference>
<gene>
    <name evidence="1" type="ORF">S03H2_40988</name>
</gene>
<organism evidence="1">
    <name type="scientific">marine sediment metagenome</name>
    <dbReference type="NCBI Taxonomy" id="412755"/>
    <lineage>
        <taxon>unclassified sequences</taxon>
        <taxon>metagenomes</taxon>
        <taxon>ecological metagenomes</taxon>
    </lineage>
</organism>
<proteinExistence type="predicted"/>
<feature type="non-terminal residue" evidence="1">
    <location>
        <position position="1"/>
    </location>
</feature>
<sequence length="54" mass="6022">LQELENDLETVIVGMQDLKIQLVTITGTMTALRSRQDISPKLNNAVSTPVVDRR</sequence>
<comment type="caution">
    <text evidence="1">The sequence shown here is derived from an EMBL/GenBank/DDBJ whole genome shotgun (WGS) entry which is preliminary data.</text>
</comment>
<protein>
    <submittedName>
        <fullName evidence="1">Uncharacterized protein</fullName>
    </submittedName>
</protein>
<accession>X1J9P6</accession>